<dbReference type="InterPro" id="IPR036815">
    <property type="entry name" value="14-3-3_dom_sf"/>
</dbReference>
<dbReference type="OrthoDB" id="2556847at2759"/>
<reference evidence="1 2" key="1">
    <citation type="journal article" date="2020" name="Nat. Food">
        <title>A phased Vanilla planifolia genome enables genetic improvement of flavour and production.</title>
        <authorList>
            <person name="Hasing T."/>
            <person name="Tang H."/>
            <person name="Brym M."/>
            <person name="Khazi F."/>
            <person name="Huang T."/>
            <person name="Chambers A.H."/>
        </authorList>
    </citation>
    <scope>NUCLEOTIDE SEQUENCE [LARGE SCALE GENOMIC DNA]</scope>
    <source>
        <tissue evidence="1">Leaf</tissue>
    </source>
</reference>
<accession>A0A835V9R3</accession>
<keyword evidence="2" id="KW-1185">Reference proteome</keyword>
<name>A0A835V9R3_VANPL</name>
<dbReference type="EMBL" id="JADCNL010000002">
    <property type="protein sequence ID" value="KAG0492759.1"/>
    <property type="molecule type" value="Genomic_DNA"/>
</dbReference>
<evidence type="ECO:0000313" key="2">
    <source>
        <dbReference type="Proteomes" id="UP000636800"/>
    </source>
</evidence>
<protein>
    <submittedName>
        <fullName evidence="1">Uncharacterized protein</fullName>
    </submittedName>
</protein>
<dbReference type="Gene3D" id="1.20.190.20">
    <property type="entry name" value="14-3-3 domain"/>
    <property type="match status" value="1"/>
</dbReference>
<gene>
    <name evidence="1" type="ORF">HPP92_006157</name>
</gene>
<evidence type="ECO:0000313" key="1">
    <source>
        <dbReference type="EMBL" id="KAG0492759.1"/>
    </source>
</evidence>
<organism evidence="1 2">
    <name type="scientific">Vanilla planifolia</name>
    <name type="common">Vanilla</name>
    <dbReference type="NCBI Taxonomy" id="51239"/>
    <lineage>
        <taxon>Eukaryota</taxon>
        <taxon>Viridiplantae</taxon>
        <taxon>Streptophyta</taxon>
        <taxon>Embryophyta</taxon>
        <taxon>Tracheophyta</taxon>
        <taxon>Spermatophyta</taxon>
        <taxon>Magnoliopsida</taxon>
        <taxon>Liliopsida</taxon>
        <taxon>Asparagales</taxon>
        <taxon>Orchidaceae</taxon>
        <taxon>Vanilloideae</taxon>
        <taxon>Vanilleae</taxon>
        <taxon>Vanilla</taxon>
    </lineage>
</organism>
<sequence length="150" mass="17284">MNRKIESKLLKCTASDRFDDRKTSLCRNSWRRTRRSVPRQCFAQRESDNFVSIATLSEQAEPYDGKIHRQSITSFLIGTRARVPLDPSFQFVAEMADAIKNVAQMDLELTIEIGTYCRSHTRTRMERGILSSIEQKEAKANDGNVKIIRQ</sequence>
<dbReference type="Proteomes" id="UP000636800">
    <property type="component" value="Chromosome 2"/>
</dbReference>
<comment type="caution">
    <text evidence="1">The sequence shown here is derived from an EMBL/GenBank/DDBJ whole genome shotgun (WGS) entry which is preliminary data.</text>
</comment>
<proteinExistence type="predicted"/>
<dbReference type="AlphaFoldDB" id="A0A835V9R3"/>